<keyword evidence="3" id="KW-0731">Sigma factor</keyword>
<evidence type="ECO:0000256" key="2">
    <source>
        <dbReference type="ARBA" id="ARBA00023015"/>
    </source>
</evidence>
<dbReference type="SUPFAM" id="SSF88946">
    <property type="entry name" value="Sigma2 domain of RNA polymerase sigma factors"/>
    <property type="match status" value="1"/>
</dbReference>
<dbReference type="AlphaFoldDB" id="A0A0K1Q2P3"/>
<dbReference type="PANTHER" id="PTHR43133:SF59">
    <property type="entry name" value="ECF RNA POLYMERASE SIGMA FACTOR SIGR"/>
    <property type="match status" value="1"/>
</dbReference>
<gene>
    <name evidence="7" type="ORF">AKJ09_06575</name>
</gene>
<dbReference type="Pfam" id="PF08281">
    <property type="entry name" value="Sigma70_r4_2"/>
    <property type="match status" value="1"/>
</dbReference>
<dbReference type="Pfam" id="PF04542">
    <property type="entry name" value="Sigma70_r2"/>
    <property type="match status" value="1"/>
</dbReference>
<evidence type="ECO:0000313" key="7">
    <source>
        <dbReference type="EMBL" id="AKU99911.1"/>
    </source>
</evidence>
<dbReference type="NCBIfam" id="TIGR02937">
    <property type="entry name" value="sigma70-ECF"/>
    <property type="match status" value="1"/>
</dbReference>
<dbReference type="SUPFAM" id="SSF88659">
    <property type="entry name" value="Sigma3 and sigma4 domains of RNA polymerase sigma factors"/>
    <property type="match status" value="1"/>
</dbReference>
<dbReference type="InterPro" id="IPR014284">
    <property type="entry name" value="RNA_pol_sigma-70_dom"/>
</dbReference>
<dbReference type="EMBL" id="CP012333">
    <property type="protein sequence ID" value="AKU99911.1"/>
    <property type="molecule type" value="Genomic_DNA"/>
</dbReference>
<dbReference type="InterPro" id="IPR013325">
    <property type="entry name" value="RNA_pol_sigma_r2"/>
</dbReference>
<dbReference type="Gene3D" id="1.10.10.10">
    <property type="entry name" value="Winged helix-like DNA-binding domain superfamily/Winged helix DNA-binding domain"/>
    <property type="match status" value="1"/>
</dbReference>
<comment type="similarity">
    <text evidence="1">Belongs to the sigma-70 factor family. ECF subfamily.</text>
</comment>
<keyword evidence="4" id="KW-0804">Transcription</keyword>
<evidence type="ECO:0000256" key="3">
    <source>
        <dbReference type="ARBA" id="ARBA00023082"/>
    </source>
</evidence>
<dbReference type="KEGG" id="llu:AKJ09_06575"/>
<dbReference type="CDD" id="cd06171">
    <property type="entry name" value="Sigma70_r4"/>
    <property type="match status" value="1"/>
</dbReference>
<sequence>MPTAAAHTSSTSARNTVIAHDLASFKRGLGELVPELRGRACRLAGDPIVADDIVQDAIERALRFSAQYERGTNLRAWLYQILFSVFITRYRRSRRERNALRVLASDPCAWTTPDRFAPPESGTSLTPSARGKFDALPETFRLVLQLVDLDELTYREAATELGVPVGTVMSRLHRGRKMLASQLQEAA</sequence>
<evidence type="ECO:0000256" key="1">
    <source>
        <dbReference type="ARBA" id="ARBA00010641"/>
    </source>
</evidence>
<keyword evidence="8" id="KW-1185">Reference proteome</keyword>
<accession>A0A0K1Q2P3</accession>
<evidence type="ECO:0000313" key="8">
    <source>
        <dbReference type="Proteomes" id="UP000064967"/>
    </source>
</evidence>
<dbReference type="InterPro" id="IPR013249">
    <property type="entry name" value="RNA_pol_sigma70_r4_t2"/>
</dbReference>
<dbReference type="InterPro" id="IPR036388">
    <property type="entry name" value="WH-like_DNA-bd_sf"/>
</dbReference>
<evidence type="ECO:0000259" key="6">
    <source>
        <dbReference type="Pfam" id="PF08281"/>
    </source>
</evidence>
<evidence type="ECO:0000259" key="5">
    <source>
        <dbReference type="Pfam" id="PF04542"/>
    </source>
</evidence>
<dbReference type="STRING" id="1391654.AKJ09_06575"/>
<dbReference type="InterPro" id="IPR039425">
    <property type="entry name" value="RNA_pol_sigma-70-like"/>
</dbReference>
<dbReference type="InterPro" id="IPR007627">
    <property type="entry name" value="RNA_pol_sigma70_r2"/>
</dbReference>
<dbReference type="Gene3D" id="1.10.1740.10">
    <property type="match status" value="1"/>
</dbReference>
<evidence type="ECO:0000256" key="4">
    <source>
        <dbReference type="ARBA" id="ARBA00023163"/>
    </source>
</evidence>
<feature type="domain" description="RNA polymerase sigma factor 70 region 4 type 2" evidence="6">
    <location>
        <begin position="134"/>
        <end position="179"/>
    </location>
</feature>
<dbReference type="Proteomes" id="UP000064967">
    <property type="component" value="Chromosome"/>
</dbReference>
<protein>
    <submittedName>
        <fullName evidence="7">RNA polymerase sigma factor</fullName>
    </submittedName>
</protein>
<organism evidence="7 8">
    <name type="scientific">Labilithrix luteola</name>
    <dbReference type="NCBI Taxonomy" id="1391654"/>
    <lineage>
        <taxon>Bacteria</taxon>
        <taxon>Pseudomonadati</taxon>
        <taxon>Myxococcota</taxon>
        <taxon>Polyangia</taxon>
        <taxon>Polyangiales</taxon>
        <taxon>Labilitrichaceae</taxon>
        <taxon>Labilithrix</taxon>
    </lineage>
</organism>
<dbReference type="GO" id="GO:0003677">
    <property type="term" value="F:DNA binding"/>
    <property type="evidence" value="ECO:0007669"/>
    <property type="project" value="InterPro"/>
</dbReference>
<proteinExistence type="inferred from homology"/>
<dbReference type="GO" id="GO:0016987">
    <property type="term" value="F:sigma factor activity"/>
    <property type="evidence" value="ECO:0007669"/>
    <property type="project" value="UniProtKB-KW"/>
</dbReference>
<dbReference type="GO" id="GO:0006352">
    <property type="term" value="P:DNA-templated transcription initiation"/>
    <property type="evidence" value="ECO:0007669"/>
    <property type="project" value="InterPro"/>
</dbReference>
<dbReference type="RefSeq" id="WP_240488632.1">
    <property type="nucleotide sequence ID" value="NZ_CP012333.1"/>
</dbReference>
<feature type="domain" description="RNA polymerase sigma-70 region 2" evidence="5">
    <location>
        <begin position="32"/>
        <end position="95"/>
    </location>
</feature>
<name>A0A0K1Q2P3_9BACT</name>
<dbReference type="InterPro" id="IPR013324">
    <property type="entry name" value="RNA_pol_sigma_r3/r4-like"/>
</dbReference>
<dbReference type="PANTHER" id="PTHR43133">
    <property type="entry name" value="RNA POLYMERASE ECF-TYPE SIGMA FACTO"/>
    <property type="match status" value="1"/>
</dbReference>
<keyword evidence="2" id="KW-0805">Transcription regulation</keyword>
<reference evidence="7 8" key="1">
    <citation type="submission" date="2015-08" db="EMBL/GenBank/DDBJ databases">
        <authorList>
            <person name="Babu N.S."/>
            <person name="Beckwith C.J."/>
            <person name="Beseler K.G."/>
            <person name="Brison A."/>
            <person name="Carone J.V."/>
            <person name="Caskin T.P."/>
            <person name="Diamond M."/>
            <person name="Durham M.E."/>
            <person name="Foxe J.M."/>
            <person name="Go M."/>
            <person name="Henderson B.A."/>
            <person name="Jones I.B."/>
            <person name="McGettigan J.A."/>
            <person name="Micheletti S.J."/>
            <person name="Nasrallah M.E."/>
            <person name="Ortiz D."/>
            <person name="Piller C.R."/>
            <person name="Privatt S.R."/>
            <person name="Schneider S.L."/>
            <person name="Sharp S."/>
            <person name="Smith T.C."/>
            <person name="Stanton J.D."/>
            <person name="Ullery H.E."/>
            <person name="Wilson R.J."/>
            <person name="Serrano M.G."/>
            <person name="Buck G."/>
            <person name="Lee V."/>
            <person name="Wang Y."/>
            <person name="Carvalho R."/>
            <person name="Voegtly L."/>
            <person name="Shi R."/>
            <person name="Duckworth R."/>
            <person name="Johnson A."/>
            <person name="Loviza R."/>
            <person name="Walstead R."/>
            <person name="Shah Z."/>
            <person name="Kiflezghi M."/>
            <person name="Wade K."/>
            <person name="Ball S.L."/>
            <person name="Bradley K.W."/>
            <person name="Asai D.J."/>
            <person name="Bowman C.A."/>
            <person name="Russell D.A."/>
            <person name="Pope W.H."/>
            <person name="Jacobs-Sera D."/>
            <person name="Hendrix R.W."/>
            <person name="Hatfull G.F."/>
        </authorList>
    </citation>
    <scope>NUCLEOTIDE SEQUENCE [LARGE SCALE GENOMIC DNA]</scope>
    <source>
        <strain evidence="7 8">DSM 27648</strain>
    </source>
</reference>